<keyword evidence="2" id="KW-1185">Reference proteome</keyword>
<gene>
    <name evidence="1" type="ORF">Goklo_005720</name>
</gene>
<feature type="non-terminal residue" evidence="1">
    <location>
        <position position="1"/>
    </location>
</feature>
<comment type="caution">
    <text evidence="1">The sequence shown here is derived from an EMBL/GenBank/DDBJ whole genome shotgun (WGS) entry which is preliminary data.</text>
</comment>
<evidence type="ECO:0000313" key="1">
    <source>
        <dbReference type="EMBL" id="MBA0661425.1"/>
    </source>
</evidence>
<dbReference type="AlphaFoldDB" id="A0A7J8VF49"/>
<sequence length="54" mass="6135">RCTSFEAELLDILDDILFLLSKGFKRGTVQTDSLEVVRALQENGREDSGITMFR</sequence>
<organism evidence="1 2">
    <name type="scientific">Gossypium klotzschianum</name>
    <dbReference type="NCBI Taxonomy" id="34286"/>
    <lineage>
        <taxon>Eukaryota</taxon>
        <taxon>Viridiplantae</taxon>
        <taxon>Streptophyta</taxon>
        <taxon>Embryophyta</taxon>
        <taxon>Tracheophyta</taxon>
        <taxon>Spermatophyta</taxon>
        <taxon>Magnoliopsida</taxon>
        <taxon>eudicotyledons</taxon>
        <taxon>Gunneridae</taxon>
        <taxon>Pentapetalae</taxon>
        <taxon>rosids</taxon>
        <taxon>malvids</taxon>
        <taxon>Malvales</taxon>
        <taxon>Malvaceae</taxon>
        <taxon>Malvoideae</taxon>
        <taxon>Gossypium</taxon>
    </lineage>
</organism>
<feature type="non-terminal residue" evidence="1">
    <location>
        <position position="54"/>
    </location>
</feature>
<accession>A0A7J8VF49</accession>
<reference evidence="1 2" key="1">
    <citation type="journal article" date="2019" name="Genome Biol. Evol.">
        <title>Insights into the evolution of the New World diploid cottons (Gossypium, subgenus Houzingenia) based on genome sequencing.</title>
        <authorList>
            <person name="Grover C.E."/>
            <person name="Arick M.A. 2nd"/>
            <person name="Thrash A."/>
            <person name="Conover J.L."/>
            <person name="Sanders W.S."/>
            <person name="Peterson D.G."/>
            <person name="Frelichowski J.E."/>
            <person name="Scheffler J.A."/>
            <person name="Scheffler B.E."/>
            <person name="Wendel J.F."/>
        </authorList>
    </citation>
    <scope>NUCLEOTIDE SEQUENCE [LARGE SCALE GENOMIC DNA]</scope>
    <source>
        <strain evidence="1">57</strain>
        <tissue evidence="1">Leaf</tissue>
    </source>
</reference>
<dbReference type="EMBL" id="JABFAB010000010">
    <property type="protein sequence ID" value="MBA0661425.1"/>
    <property type="molecule type" value="Genomic_DNA"/>
</dbReference>
<evidence type="ECO:0000313" key="2">
    <source>
        <dbReference type="Proteomes" id="UP000593573"/>
    </source>
</evidence>
<dbReference type="Proteomes" id="UP000593573">
    <property type="component" value="Unassembled WGS sequence"/>
</dbReference>
<name>A0A7J8VF49_9ROSI</name>
<evidence type="ECO:0008006" key="3">
    <source>
        <dbReference type="Google" id="ProtNLM"/>
    </source>
</evidence>
<proteinExistence type="predicted"/>
<protein>
    <recommendedName>
        <fullName evidence="3">RNase H type-1 domain-containing protein</fullName>
    </recommendedName>
</protein>